<evidence type="ECO:0000313" key="1">
    <source>
        <dbReference type="EMBL" id="RRT35644.1"/>
    </source>
</evidence>
<protein>
    <submittedName>
        <fullName evidence="1">Uncharacterized protein</fullName>
    </submittedName>
</protein>
<gene>
    <name evidence="1" type="ORF">B296_00036633</name>
</gene>
<dbReference type="EMBL" id="AMZH03024719">
    <property type="protein sequence ID" value="RRT35644.1"/>
    <property type="molecule type" value="Genomic_DNA"/>
</dbReference>
<accession>A0A426X850</accession>
<evidence type="ECO:0000313" key="2">
    <source>
        <dbReference type="Proteomes" id="UP000287651"/>
    </source>
</evidence>
<proteinExistence type="predicted"/>
<reference evidence="1 2" key="1">
    <citation type="journal article" date="2014" name="Agronomy (Basel)">
        <title>A Draft Genome Sequence for Ensete ventricosum, the Drought-Tolerant Tree Against Hunger.</title>
        <authorList>
            <person name="Harrison J."/>
            <person name="Moore K.A."/>
            <person name="Paszkiewicz K."/>
            <person name="Jones T."/>
            <person name="Grant M."/>
            <person name="Ambacheew D."/>
            <person name="Muzemil S."/>
            <person name="Studholme D.J."/>
        </authorList>
    </citation>
    <scope>NUCLEOTIDE SEQUENCE [LARGE SCALE GENOMIC DNA]</scope>
</reference>
<dbReference type="AlphaFoldDB" id="A0A426X850"/>
<name>A0A426X850_ENSVE</name>
<comment type="caution">
    <text evidence="1">The sequence shown here is derived from an EMBL/GenBank/DDBJ whole genome shotgun (WGS) entry which is preliminary data.</text>
</comment>
<sequence>MPLGDYCPRRRRFCLQVPPYRLLSLRVATAPCRRRWPPFWAGPGRNIRPLARGLGRGLAMGGRPCMGAGRGSSPLLLSAFATKT</sequence>
<dbReference type="Proteomes" id="UP000287651">
    <property type="component" value="Unassembled WGS sequence"/>
</dbReference>
<organism evidence="1 2">
    <name type="scientific">Ensete ventricosum</name>
    <name type="common">Abyssinian banana</name>
    <name type="synonym">Musa ensete</name>
    <dbReference type="NCBI Taxonomy" id="4639"/>
    <lineage>
        <taxon>Eukaryota</taxon>
        <taxon>Viridiplantae</taxon>
        <taxon>Streptophyta</taxon>
        <taxon>Embryophyta</taxon>
        <taxon>Tracheophyta</taxon>
        <taxon>Spermatophyta</taxon>
        <taxon>Magnoliopsida</taxon>
        <taxon>Liliopsida</taxon>
        <taxon>Zingiberales</taxon>
        <taxon>Musaceae</taxon>
        <taxon>Ensete</taxon>
    </lineage>
</organism>